<accession>A0AAP2CBT3</accession>
<evidence type="ECO:0000313" key="1">
    <source>
        <dbReference type="EMBL" id="MBS7457550.1"/>
    </source>
</evidence>
<name>A0AAP2CBT3_9GAMM</name>
<sequence length="157" mass="16836">MSLDPDLLRAFRVARYRVCAAGRPRIHVGRRAPAVEALAADAQAFGFITACNPDGRRRGRASNVRDDAALAAALRAAGFDLHRAIAGDVAGRWNEAGWLVAATDAHDAFARLDALALRFGQLGVLAWRRGGRVRLRIHARAPAGLPPACVDAVPRCR</sequence>
<evidence type="ECO:0000313" key="2">
    <source>
        <dbReference type="Proteomes" id="UP000675747"/>
    </source>
</evidence>
<dbReference type="EMBL" id="JAGQFT020000006">
    <property type="protein sequence ID" value="MBS7457550.1"/>
    <property type="molecule type" value="Genomic_DNA"/>
</dbReference>
<dbReference type="RefSeq" id="WP_213173669.1">
    <property type="nucleotide sequence ID" value="NZ_JAGQFT020000006.1"/>
</dbReference>
<dbReference type="Proteomes" id="UP000675747">
    <property type="component" value="Unassembled WGS sequence"/>
</dbReference>
<proteinExistence type="predicted"/>
<keyword evidence="2" id="KW-1185">Reference proteome</keyword>
<comment type="caution">
    <text evidence="1">The sequence shown here is derived from an EMBL/GenBank/DDBJ whole genome shotgun (WGS) entry which is preliminary data.</text>
</comment>
<organism evidence="1 2">
    <name type="scientific">Coralloluteibacterium stylophorae</name>
    <dbReference type="NCBI Taxonomy" id="1776034"/>
    <lineage>
        <taxon>Bacteria</taxon>
        <taxon>Pseudomonadati</taxon>
        <taxon>Pseudomonadota</taxon>
        <taxon>Gammaproteobacteria</taxon>
        <taxon>Lysobacterales</taxon>
        <taxon>Lysobacteraceae</taxon>
        <taxon>Coralloluteibacterium</taxon>
    </lineage>
</organism>
<reference evidence="1 2" key="1">
    <citation type="journal article" date="2021" name="Microbiol. Resour. Announc.">
        <title>Draft Genome Sequence of Coralloluteibacterium stylophorae LMG 29479T.</title>
        <authorList>
            <person name="Karlyshev A.V."/>
            <person name="Kudryashova E.B."/>
            <person name="Ariskina E.V."/>
            <person name="Conroy A.P."/>
            <person name="Abidueva E.Y."/>
        </authorList>
    </citation>
    <scope>NUCLEOTIDE SEQUENCE [LARGE SCALE GENOMIC DNA]</scope>
    <source>
        <strain evidence="1 2">LMG 29479</strain>
    </source>
</reference>
<dbReference type="AlphaFoldDB" id="A0AAP2CBT3"/>
<gene>
    <name evidence="1" type="ORF">KB893_010425</name>
</gene>
<protein>
    <submittedName>
        <fullName evidence="1">DUF3293 domain-containing protein</fullName>
    </submittedName>
</protein>
<dbReference type="Pfam" id="PF11697">
    <property type="entry name" value="DUF3293"/>
    <property type="match status" value="1"/>
</dbReference>
<dbReference type="InterPro" id="IPR021710">
    <property type="entry name" value="DUF3293"/>
</dbReference>